<keyword evidence="2 4" id="KW-0863">Zinc-finger</keyword>
<evidence type="ECO:0000313" key="7">
    <source>
        <dbReference type="Proteomes" id="UP000308199"/>
    </source>
</evidence>
<proteinExistence type="predicted"/>
<keyword evidence="3" id="KW-0862">Zinc</keyword>
<dbReference type="Pfam" id="PF01753">
    <property type="entry name" value="zf-MYND"/>
    <property type="match status" value="1"/>
</dbReference>
<dbReference type="EMBL" id="SGPK01000209">
    <property type="protein sequence ID" value="THH06192.1"/>
    <property type="molecule type" value="Genomic_DNA"/>
</dbReference>
<dbReference type="GO" id="GO:0008270">
    <property type="term" value="F:zinc ion binding"/>
    <property type="evidence" value="ECO:0007669"/>
    <property type="project" value="UniProtKB-KW"/>
</dbReference>
<protein>
    <recommendedName>
        <fullName evidence="5">MYND-type domain-containing protein</fullName>
    </recommendedName>
</protein>
<organism evidence="6 7">
    <name type="scientific">Phellinidium pouzarii</name>
    <dbReference type="NCBI Taxonomy" id="167371"/>
    <lineage>
        <taxon>Eukaryota</taxon>
        <taxon>Fungi</taxon>
        <taxon>Dikarya</taxon>
        <taxon>Basidiomycota</taxon>
        <taxon>Agaricomycotina</taxon>
        <taxon>Agaricomycetes</taxon>
        <taxon>Hymenochaetales</taxon>
        <taxon>Hymenochaetaceae</taxon>
        <taxon>Phellinidium</taxon>
    </lineage>
</organism>
<keyword evidence="1" id="KW-0479">Metal-binding</keyword>
<sequence>MFPQYFAAELDQYIDPNSYTFAENLTFDLHDIVNILLRERLLSEPRFKHSQLLEVCDGSWPVSTVPLKVQEMWSSLGSPKVGYFLTEDAGVSDADPPVEPHNFLRPNVISARELDTEEVETMYWRIKHHDSGFILCSALQLVLDTLPQSTSLRVRTSQGFAMTCGAQSFVVAEMQVFPKETTYICNFKPRPDIEPTKVEMLQYLTGEKLESIPWIYLVFGEPTLETPNFIADKRVAVDLVSPMLGMRGPGGETFVMESMNTYHHKILPRYATADLDHVISYRINPQVKQQAIQPMEIAMRVLSRLEKIARGEEAYCGYCGKTAPKAQCSRCRKKTKYCAAACQKKAWKYHKTWCKIDAASEHENDMKDTDVAMDDA</sequence>
<dbReference type="InterPro" id="IPR002893">
    <property type="entry name" value="Znf_MYND"/>
</dbReference>
<dbReference type="Proteomes" id="UP000308199">
    <property type="component" value="Unassembled WGS sequence"/>
</dbReference>
<evidence type="ECO:0000259" key="5">
    <source>
        <dbReference type="PROSITE" id="PS50865"/>
    </source>
</evidence>
<feature type="domain" description="MYND-type" evidence="5">
    <location>
        <begin position="316"/>
        <end position="354"/>
    </location>
</feature>
<evidence type="ECO:0000256" key="1">
    <source>
        <dbReference type="ARBA" id="ARBA00022723"/>
    </source>
</evidence>
<gene>
    <name evidence="6" type="ORF">EW145_g4253</name>
</gene>
<reference evidence="6 7" key="1">
    <citation type="submission" date="2019-02" db="EMBL/GenBank/DDBJ databases">
        <title>Genome sequencing of the rare red list fungi Phellinidium pouzarii.</title>
        <authorList>
            <person name="Buettner E."/>
            <person name="Kellner H."/>
        </authorList>
    </citation>
    <scope>NUCLEOTIDE SEQUENCE [LARGE SCALE GENOMIC DNA]</scope>
    <source>
        <strain evidence="6 7">DSM 108285</strain>
    </source>
</reference>
<comment type="caution">
    <text evidence="6">The sequence shown here is derived from an EMBL/GenBank/DDBJ whole genome shotgun (WGS) entry which is preliminary data.</text>
</comment>
<dbReference type="SUPFAM" id="SSF144232">
    <property type="entry name" value="HIT/MYND zinc finger-like"/>
    <property type="match status" value="1"/>
</dbReference>
<dbReference type="PROSITE" id="PS50865">
    <property type="entry name" value="ZF_MYND_2"/>
    <property type="match status" value="1"/>
</dbReference>
<evidence type="ECO:0000313" key="6">
    <source>
        <dbReference type="EMBL" id="THH06192.1"/>
    </source>
</evidence>
<evidence type="ECO:0000256" key="2">
    <source>
        <dbReference type="ARBA" id="ARBA00022771"/>
    </source>
</evidence>
<evidence type="ECO:0000256" key="4">
    <source>
        <dbReference type="PROSITE-ProRule" id="PRU00134"/>
    </source>
</evidence>
<dbReference type="OrthoDB" id="432970at2759"/>
<accession>A0A4S4L463</accession>
<dbReference type="Gene3D" id="6.10.140.2220">
    <property type="match status" value="1"/>
</dbReference>
<evidence type="ECO:0000256" key="3">
    <source>
        <dbReference type="ARBA" id="ARBA00022833"/>
    </source>
</evidence>
<keyword evidence="7" id="KW-1185">Reference proteome</keyword>
<name>A0A4S4L463_9AGAM</name>
<dbReference type="AlphaFoldDB" id="A0A4S4L463"/>